<dbReference type="InterPro" id="IPR023393">
    <property type="entry name" value="START-like_dom_sf"/>
</dbReference>
<keyword evidence="4" id="KW-1185">Reference proteome</keyword>
<dbReference type="OrthoDB" id="9800600at2"/>
<dbReference type="EMBL" id="VFRP01000002">
    <property type="protein sequence ID" value="TPE53310.1"/>
    <property type="molecule type" value="Genomic_DNA"/>
</dbReference>
<organism evidence="3 4">
    <name type="scientific">Amaricoccus solimangrovi</name>
    <dbReference type="NCBI Taxonomy" id="2589815"/>
    <lineage>
        <taxon>Bacteria</taxon>
        <taxon>Pseudomonadati</taxon>
        <taxon>Pseudomonadota</taxon>
        <taxon>Alphaproteobacteria</taxon>
        <taxon>Rhodobacterales</taxon>
        <taxon>Paracoccaceae</taxon>
        <taxon>Amaricoccus</taxon>
    </lineage>
</organism>
<feature type="domain" description="Activator of Hsp90 ATPase homologue 1/2-like C-terminal" evidence="2">
    <location>
        <begin position="33"/>
        <end position="155"/>
    </location>
</feature>
<sequence length="182" mass="20226">MTTDMAPDMVPVDAYGALTGPMTLTIQRILPGPVERIWDYLTDGALRARWLAAGEMEPRVGGAAEFIWRNDELTDPPGAKPQGFGAEHRMKATVTEYDPPRRLAFTWEETGGVAITLEPKGTRVLLTLTHRDLPRRSMLLGVSAGWHAHLDVLVARARSVEPAPFWDAWARLRAEYDARLPA</sequence>
<dbReference type="SUPFAM" id="SSF55961">
    <property type="entry name" value="Bet v1-like"/>
    <property type="match status" value="1"/>
</dbReference>
<comment type="similarity">
    <text evidence="1">Belongs to the AHA1 family.</text>
</comment>
<comment type="caution">
    <text evidence="3">The sequence shown here is derived from an EMBL/GenBank/DDBJ whole genome shotgun (WGS) entry which is preliminary data.</text>
</comment>
<dbReference type="Pfam" id="PF08327">
    <property type="entry name" value="AHSA1"/>
    <property type="match status" value="1"/>
</dbReference>
<evidence type="ECO:0000313" key="4">
    <source>
        <dbReference type="Proteomes" id="UP000319255"/>
    </source>
</evidence>
<dbReference type="Gene3D" id="3.30.530.20">
    <property type="match status" value="1"/>
</dbReference>
<reference evidence="3 4" key="1">
    <citation type="submission" date="2019-06" db="EMBL/GenBank/DDBJ databases">
        <title>A novel bacterium of genus Amaricoccus, isolated from marine sediment.</title>
        <authorList>
            <person name="Huang H."/>
            <person name="Mo K."/>
            <person name="Hu Y."/>
        </authorList>
    </citation>
    <scope>NUCLEOTIDE SEQUENCE [LARGE SCALE GENOMIC DNA]</scope>
    <source>
        <strain evidence="3 4">HB172011</strain>
    </source>
</reference>
<gene>
    <name evidence="3" type="ORF">FJM51_03990</name>
</gene>
<protein>
    <submittedName>
        <fullName evidence="3">SRPBCC family protein</fullName>
    </submittedName>
</protein>
<evidence type="ECO:0000259" key="2">
    <source>
        <dbReference type="Pfam" id="PF08327"/>
    </source>
</evidence>
<dbReference type="AlphaFoldDB" id="A0A501WXU5"/>
<dbReference type="CDD" id="cd08899">
    <property type="entry name" value="SRPBCC_CalC_Aha1-like_6"/>
    <property type="match status" value="1"/>
</dbReference>
<dbReference type="InterPro" id="IPR013538">
    <property type="entry name" value="ASHA1/2-like_C"/>
</dbReference>
<proteinExistence type="inferred from homology"/>
<dbReference type="Proteomes" id="UP000319255">
    <property type="component" value="Unassembled WGS sequence"/>
</dbReference>
<accession>A0A501WXU5</accession>
<name>A0A501WXU5_9RHOB</name>
<evidence type="ECO:0000256" key="1">
    <source>
        <dbReference type="ARBA" id="ARBA00006817"/>
    </source>
</evidence>
<evidence type="ECO:0000313" key="3">
    <source>
        <dbReference type="EMBL" id="TPE53310.1"/>
    </source>
</evidence>